<feature type="coiled-coil region" evidence="1">
    <location>
        <begin position="7"/>
        <end position="67"/>
    </location>
</feature>
<keyword evidence="1" id="KW-0175">Coiled coil</keyword>
<evidence type="ECO:0000313" key="3">
    <source>
        <dbReference type="Proteomes" id="UP000287651"/>
    </source>
</evidence>
<reference evidence="2 3" key="1">
    <citation type="journal article" date="2014" name="Agronomy (Basel)">
        <title>A Draft Genome Sequence for Ensete ventricosum, the Drought-Tolerant Tree Against Hunger.</title>
        <authorList>
            <person name="Harrison J."/>
            <person name="Moore K.A."/>
            <person name="Paszkiewicz K."/>
            <person name="Jones T."/>
            <person name="Grant M."/>
            <person name="Ambacheew D."/>
            <person name="Muzemil S."/>
            <person name="Studholme D.J."/>
        </authorList>
    </citation>
    <scope>NUCLEOTIDE SEQUENCE [LARGE SCALE GENOMIC DNA]</scope>
</reference>
<evidence type="ECO:0000256" key="1">
    <source>
        <dbReference type="SAM" id="Coils"/>
    </source>
</evidence>
<proteinExistence type="predicted"/>
<sequence length="79" mass="9228">HDAGRLIMFMDYRVKQLQEELDALKLRGGPEAVAEAEERASELREELEKIKREKTEELLRREALEKELQEVRGHLGDAQ</sequence>
<dbReference type="EMBL" id="AMZH03017944">
    <property type="protein sequence ID" value="RRT42301.1"/>
    <property type="molecule type" value="Genomic_DNA"/>
</dbReference>
<comment type="caution">
    <text evidence="2">The sequence shown here is derived from an EMBL/GenBank/DDBJ whole genome shotgun (WGS) entry which is preliminary data.</text>
</comment>
<accession>A0A426XSB4</accession>
<protein>
    <submittedName>
        <fullName evidence="2">Uncharacterized protein</fullName>
    </submittedName>
</protein>
<organism evidence="2 3">
    <name type="scientific">Ensete ventricosum</name>
    <name type="common">Abyssinian banana</name>
    <name type="synonym">Musa ensete</name>
    <dbReference type="NCBI Taxonomy" id="4639"/>
    <lineage>
        <taxon>Eukaryota</taxon>
        <taxon>Viridiplantae</taxon>
        <taxon>Streptophyta</taxon>
        <taxon>Embryophyta</taxon>
        <taxon>Tracheophyta</taxon>
        <taxon>Spermatophyta</taxon>
        <taxon>Magnoliopsida</taxon>
        <taxon>Liliopsida</taxon>
        <taxon>Zingiberales</taxon>
        <taxon>Musaceae</taxon>
        <taxon>Ensete</taxon>
    </lineage>
</organism>
<evidence type="ECO:0000313" key="2">
    <source>
        <dbReference type="EMBL" id="RRT42301.1"/>
    </source>
</evidence>
<feature type="non-terminal residue" evidence="2">
    <location>
        <position position="1"/>
    </location>
</feature>
<name>A0A426XSB4_ENSVE</name>
<dbReference type="Proteomes" id="UP000287651">
    <property type="component" value="Unassembled WGS sequence"/>
</dbReference>
<dbReference type="AlphaFoldDB" id="A0A426XSB4"/>
<gene>
    <name evidence="2" type="ORF">B296_00048104</name>
</gene>